<sequence>MRPSTVQHINQTAYYASPTSGPHYNPSVHYGSPSNIVGPPSGFRVQPPGPSITELKELQEEGITSAEAEIVSDTSGRFTRNRHPHLVMFNYEVTKFLHDDLNVTESSTVTPLIPDEIKVDKVILSWIFTTLSDPLQKRLIPFSSFSQALDSSSPMDRMTKSGNPRHSSSTPQVKPWKLVFTLLKAPSGSTAIPVGVMGPTAALEQVTTLPNAFTVGTLLNPATSTWNMDTCPKYNNTCLSINNRLTQRGFIGGFGAHESAKLVFSGYNPSLNVVLGGSTTQTGNFLKAIKFISGITELKELSEEGITSA</sequence>
<gene>
    <name evidence="2" type="ORF">Tci_572496</name>
</gene>
<feature type="region of interest" description="Disordered" evidence="1">
    <location>
        <begin position="151"/>
        <end position="171"/>
    </location>
</feature>
<name>A0A699J1L9_TANCI</name>
<dbReference type="AlphaFoldDB" id="A0A699J1L9"/>
<feature type="region of interest" description="Disordered" evidence="1">
    <location>
        <begin position="16"/>
        <end position="40"/>
    </location>
</feature>
<comment type="caution">
    <text evidence="2">The sequence shown here is derived from an EMBL/GenBank/DDBJ whole genome shotgun (WGS) entry which is preliminary data.</text>
</comment>
<reference evidence="2" key="1">
    <citation type="journal article" date="2019" name="Sci. Rep.">
        <title>Draft genome of Tanacetum cinerariifolium, the natural source of mosquito coil.</title>
        <authorList>
            <person name="Yamashiro T."/>
            <person name="Shiraishi A."/>
            <person name="Satake H."/>
            <person name="Nakayama K."/>
        </authorList>
    </citation>
    <scope>NUCLEOTIDE SEQUENCE</scope>
</reference>
<organism evidence="2">
    <name type="scientific">Tanacetum cinerariifolium</name>
    <name type="common">Dalmatian daisy</name>
    <name type="synonym">Chrysanthemum cinerariifolium</name>
    <dbReference type="NCBI Taxonomy" id="118510"/>
    <lineage>
        <taxon>Eukaryota</taxon>
        <taxon>Viridiplantae</taxon>
        <taxon>Streptophyta</taxon>
        <taxon>Embryophyta</taxon>
        <taxon>Tracheophyta</taxon>
        <taxon>Spermatophyta</taxon>
        <taxon>Magnoliopsida</taxon>
        <taxon>eudicotyledons</taxon>
        <taxon>Gunneridae</taxon>
        <taxon>Pentapetalae</taxon>
        <taxon>asterids</taxon>
        <taxon>campanulids</taxon>
        <taxon>Asterales</taxon>
        <taxon>Asteraceae</taxon>
        <taxon>Asteroideae</taxon>
        <taxon>Anthemideae</taxon>
        <taxon>Anthemidinae</taxon>
        <taxon>Tanacetum</taxon>
    </lineage>
</organism>
<evidence type="ECO:0000313" key="2">
    <source>
        <dbReference type="EMBL" id="GFA00524.1"/>
    </source>
</evidence>
<feature type="non-terminal residue" evidence="2">
    <location>
        <position position="309"/>
    </location>
</feature>
<protein>
    <submittedName>
        <fullName evidence="2">Uncharacterized protein</fullName>
    </submittedName>
</protein>
<dbReference type="EMBL" id="BKCJ010354472">
    <property type="protein sequence ID" value="GFA00524.1"/>
    <property type="molecule type" value="Genomic_DNA"/>
</dbReference>
<accession>A0A699J1L9</accession>
<feature type="compositionally biased region" description="Polar residues" evidence="1">
    <location>
        <begin position="160"/>
        <end position="171"/>
    </location>
</feature>
<evidence type="ECO:0000256" key="1">
    <source>
        <dbReference type="SAM" id="MobiDB-lite"/>
    </source>
</evidence>
<proteinExistence type="predicted"/>